<evidence type="ECO:0000256" key="1">
    <source>
        <dbReference type="SAM" id="MobiDB-lite"/>
    </source>
</evidence>
<gene>
    <name evidence="2" type="ORF">CBY09_21320</name>
</gene>
<evidence type="ECO:0000313" key="2">
    <source>
        <dbReference type="EMBL" id="OYD48089.1"/>
    </source>
</evidence>
<dbReference type="Proteomes" id="UP000215441">
    <property type="component" value="Unassembled WGS sequence"/>
</dbReference>
<feature type="region of interest" description="Disordered" evidence="1">
    <location>
        <begin position="419"/>
        <end position="457"/>
    </location>
</feature>
<reference evidence="2 3" key="1">
    <citation type="submission" date="2017-07" db="EMBL/GenBank/DDBJ databases">
        <title>Acidovorax KNDSW TSA 6 genome sequence and assembly.</title>
        <authorList>
            <person name="Mayilraj S."/>
        </authorList>
    </citation>
    <scope>NUCLEOTIDE SEQUENCE [LARGE SCALE GENOMIC DNA]</scope>
    <source>
        <strain evidence="2 3">KNDSW-TSA6</strain>
    </source>
</reference>
<accession>A0A235EGI5</accession>
<sequence>MRSICNAALTEDFGCTTVFDEQGRIQMVHPMNEPFPTYGQFRHIVVNKFGLKEVQTTVYGQARMRRDAVVDEGSYSSQYANALECLEVDAYYCKDRPIASDSDGVLPTLVVARAVCGVTGKRLGIGFSIIGERQDAYKSAIVSMAMPAEMLARVYGVPVDSLRGHTPTMSRSLLSDRGPAGQQSLLDDLEAKFPVKSITVSYSGQSKPTVESANPRTPKLEGAPSFLQSSHFLGSMMKREVLRTMAENHHSNIIERLAPAVVHEFHTLAYPATPHFYWTYLSERLRTCAQFMDWRDAMRAFGTRTKFAVLKSGLAWKGVTFSSQELRDGLHEELVRKGVEYVSGYTLSLVARCVWVEIRGKLLELEPSLRIQSDMEELLLPLSSLVDLVQERAEVNSATRQAAQASMVQLERTVKEETGFSLNAGQRRGGSPKKTASALAEAKALRGAPSVPTRRRA</sequence>
<name>A0A235EGI5_9BURK</name>
<organism evidence="2 3">
    <name type="scientific">Acidovorax kalamii</name>
    <dbReference type="NCBI Taxonomy" id="2004485"/>
    <lineage>
        <taxon>Bacteria</taxon>
        <taxon>Pseudomonadati</taxon>
        <taxon>Pseudomonadota</taxon>
        <taxon>Betaproteobacteria</taxon>
        <taxon>Burkholderiales</taxon>
        <taxon>Comamonadaceae</taxon>
        <taxon>Acidovorax</taxon>
    </lineage>
</organism>
<protein>
    <submittedName>
        <fullName evidence="2">Uncharacterized protein</fullName>
    </submittedName>
</protein>
<comment type="caution">
    <text evidence="2">The sequence shown here is derived from an EMBL/GenBank/DDBJ whole genome shotgun (WGS) entry which is preliminary data.</text>
</comment>
<dbReference type="AlphaFoldDB" id="A0A235EGI5"/>
<proteinExistence type="predicted"/>
<evidence type="ECO:0000313" key="3">
    <source>
        <dbReference type="Proteomes" id="UP000215441"/>
    </source>
</evidence>
<keyword evidence="3" id="KW-1185">Reference proteome</keyword>
<dbReference type="EMBL" id="NOIG01000013">
    <property type="protein sequence ID" value="OYD48089.1"/>
    <property type="molecule type" value="Genomic_DNA"/>
</dbReference>